<protein>
    <recommendedName>
        <fullName evidence="2">YhdP central domain-containing protein</fullName>
    </recommendedName>
</protein>
<keyword evidence="1" id="KW-0812">Transmembrane</keyword>
<feature type="transmembrane region" description="Helical" evidence="1">
    <location>
        <begin position="22"/>
        <end position="47"/>
    </location>
</feature>
<accession>A0A851HQT7</accession>
<dbReference type="AlphaFoldDB" id="A0A851HQT7"/>
<evidence type="ECO:0000313" key="4">
    <source>
        <dbReference type="Proteomes" id="UP000536442"/>
    </source>
</evidence>
<evidence type="ECO:0000259" key="2">
    <source>
        <dbReference type="Pfam" id="PF13116"/>
    </source>
</evidence>
<dbReference type="Pfam" id="PF13116">
    <property type="entry name" value="YhdP"/>
    <property type="match status" value="1"/>
</dbReference>
<sequence length="1264" mass="137877">MSASERLPPLPENRPESRPVRVLAWLTSGIWWLLLVILVLLALYAGIGRQLTQNVDAFRDDLAIELSERLGHDVRIGRLSSRWYWLDPSFTAENIEITNSDSGVQILNLQHLTIRLDALASLLRLRVVFEDFQADGLDLTLNQENSGELGIRGAEFPEPVSNRFRYWLEVAGKWLSEPYIKVTRINLGLRDNEGHLRHLEIPQLDLLYHQGLLRASGRAMESGTTRQLASFALVGKHIFRGEFSGQAYLDVDSGRLFDGLIDEYQWRDVRVQGFDLGGEAWLTFRDGIMQQVSGTVTTPYLQLGVESESLAPLEDIRARFGWRRHRAVMEEETQGDQPATIGEWHLNDLTWNWNGQRMPAFSLKLLPGPERVSVSADAVSLRPLRQLVSRLGLLPSVAGDALEDYRPVGFLDDVNVQIPGRGDRSFEFSANLRNVGAAAYNGAPAASSVNGFIYTDQNAGYVQASAGEEPVTLAFPELFSSEWTLPELSARVAWQLNGPVTRVYADDIRLRYGDDTRLNGAFDLRLEQEGEDNLSLRVGVENGSASMIADFVPGKVVDAGLYEWLTTAVTDGEVPAGVYYGHGQIGRDAPSGSFVSSMWYEFSNGTVRYDPEWPEVTKARGRVAIQNGDTQVSLESGETGGLTLDPGTVTVTPGNEGALVEVDVSAPVPGSAIGWWMANSPLGSMAGPRVAALDYGGDYTLDLDIDLPLNTSDEVVVQSSVATENGALSYPETDLRWEGINGSLTYHTENGFSGGPLQARFLQEPVEVSFSQVSEGADGADLLTLRQTGSLSVPRALRQSGLAGAGADSSASSDDSLYGLEGRIDYSAVLDVPADSKPRLTVSSGLEGLSIDWPGPFSKKAAESAPLVAQVDPEAEAGLAIAGRWDDRAIFDLQFKPSGAELTFSELHLGQQTLQNLHLEALDLGDRWVIRTQSERAAGRVMIPDDNGTITADFEVLRLLRTSDPAEDTPELLTIEQQLDAFRALDMVNWPDVDVSISELLLNGDNLGRWSFRLRPQHQQLNVTDIQGRVDSLTLLGNMTWSVVNNRETSQFAGTLSGGGLSDLDGLFGTEIPLSNKQSHIELDLDWPGRPDDFALKDLSGSVSARLDDGVILKSNNSAQLFRVFNLLNADTLWRRLKLDFSDLYERGVAFDAISGKANLEDGLLTLDPELQVVGPSGAFKLSGQTSLAREDLDMRLVVVLPLTQNLPLAALLMGAGAPIGGALFVLDKVLGDPLSKLTSATYNVTGTWADPKVDLKGVFDTGD</sequence>
<organism evidence="3 4">
    <name type="scientific">Marinobacter adhaerens</name>
    <dbReference type="NCBI Taxonomy" id="1033846"/>
    <lineage>
        <taxon>Bacteria</taxon>
        <taxon>Pseudomonadati</taxon>
        <taxon>Pseudomonadota</taxon>
        <taxon>Gammaproteobacteria</taxon>
        <taxon>Pseudomonadales</taxon>
        <taxon>Marinobacteraceae</taxon>
        <taxon>Marinobacter</taxon>
    </lineage>
</organism>
<feature type="domain" description="YhdP central" evidence="2">
    <location>
        <begin position="28"/>
        <end position="903"/>
    </location>
</feature>
<keyword evidence="4" id="KW-1185">Reference proteome</keyword>
<comment type="caution">
    <text evidence="3">The sequence shown here is derived from an EMBL/GenBank/DDBJ whole genome shotgun (WGS) entry which is preliminary data.</text>
</comment>
<name>A0A851HQT7_9GAMM</name>
<keyword evidence="1" id="KW-1133">Transmembrane helix</keyword>
<proteinExistence type="predicted"/>
<dbReference type="EMBL" id="JABEVQ010000003">
    <property type="protein sequence ID" value="NWN91317.1"/>
    <property type="molecule type" value="Genomic_DNA"/>
</dbReference>
<dbReference type="PANTHER" id="PTHR38690:SF1">
    <property type="entry name" value="PROTEASE"/>
    <property type="match status" value="1"/>
</dbReference>
<gene>
    <name evidence="3" type="ORF">HLV39_07395</name>
</gene>
<evidence type="ECO:0000313" key="3">
    <source>
        <dbReference type="EMBL" id="NWN91317.1"/>
    </source>
</evidence>
<keyword evidence="1" id="KW-0472">Membrane</keyword>
<dbReference type="InterPro" id="IPR011836">
    <property type="entry name" value="YhdP"/>
</dbReference>
<dbReference type="PANTHER" id="PTHR38690">
    <property type="entry name" value="PROTEASE-RELATED"/>
    <property type="match status" value="1"/>
</dbReference>
<dbReference type="InterPro" id="IPR025263">
    <property type="entry name" value="YhdP_central"/>
</dbReference>
<reference evidence="3 4" key="1">
    <citation type="submission" date="2020-03" db="EMBL/GenBank/DDBJ databases">
        <title>Metagenomic, metatranscriptomic, and metabolomic analyses revealed the key microbes and metabolic features during the fermentation of ganjang, Korean traditional soy sauce.</title>
        <authorList>
            <person name="Chun B.H."/>
            <person name="Jeon C.O."/>
        </authorList>
    </citation>
    <scope>NUCLEOTIDE SEQUENCE [LARGE SCALE GENOMIC DNA]</scope>
    <source>
        <strain evidence="3 4">KG14</strain>
    </source>
</reference>
<evidence type="ECO:0000256" key="1">
    <source>
        <dbReference type="SAM" id="Phobius"/>
    </source>
</evidence>
<dbReference type="Proteomes" id="UP000536442">
    <property type="component" value="Unassembled WGS sequence"/>
</dbReference>